<reference evidence="2 3" key="1">
    <citation type="journal article" date="2019" name="Mol. Biol. Evol.">
        <title>Blast fungal genomes show frequent chromosomal changes, gene gains and losses, and effector gene turnover.</title>
        <authorList>
            <person name="Gomez Luciano L.B."/>
            <person name="Jason Tsai I."/>
            <person name="Chuma I."/>
            <person name="Tosa Y."/>
            <person name="Chen Y.H."/>
            <person name="Li J.Y."/>
            <person name="Li M.Y."/>
            <person name="Jade Lu M.Y."/>
            <person name="Nakayashiki H."/>
            <person name="Li W.H."/>
        </authorList>
    </citation>
    <scope>NUCLEOTIDE SEQUENCE [LARGE SCALE GENOMIC DNA]</scope>
    <source>
        <strain evidence="2">MZ5-1-6</strain>
    </source>
</reference>
<protein>
    <submittedName>
        <fullName evidence="2">Uncharacterized protein</fullName>
    </submittedName>
</protein>
<feature type="transmembrane region" description="Helical" evidence="1">
    <location>
        <begin position="20"/>
        <end position="39"/>
    </location>
</feature>
<keyword evidence="1" id="KW-1133">Transmembrane helix</keyword>
<evidence type="ECO:0000313" key="3">
    <source>
        <dbReference type="Proteomes" id="UP000294847"/>
    </source>
</evidence>
<accession>A0A4V1C8B3</accession>
<evidence type="ECO:0000256" key="1">
    <source>
        <dbReference type="SAM" id="Phobius"/>
    </source>
</evidence>
<dbReference type="Proteomes" id="UP000294847">
    <property type="component" value="Chromosome 7"/>
</dbReference>
<gene>
    <name evidence="2" type="ORF">PoMZ_13261</name>
</gene>
<keyword evidence="1" id="KW-0812">Transmembrane</keyword>
<proteinExistence type="predicted"/>
<name>A0A4V1C8B3_PYROR</name>
<dbReference type="AlphaFoldDB" id="A0A4V1C8B3"/>
<sequence>IFRIAQKGILPKKLGLTLKIIYFILYSVFNNRIWLIKILL</sequence>
<evidence type="ECO:0000313" key="2">
    <source>
        <dbReference type="EMBL" id="QBZ66288.1"/>
    </source>
</evidence>
<feature type="non-terminal residue" evidence="2">
    <location>
        <position position="1"/>
    </location>
</feature>
<keyword evidence="1" id="KW-0472">Membrane</keyword>
<dbReference type="EMBL" id="CP034210">
    <property type="protein sequence ID" value="QBZ66288.1"/>
    <property type="molecule type" value="Genomic_DNA"/>
</dbReference>
<organism evidence="2 3">
    <name type="scientific">Pyricularia oryzae</name>
    <name type="common">Rice blast fungus</name>
    <name type="synonym">Magnaporthe oryzae</name>
    <dbReference type="NCBI Taxonomy" id="318829"/>
    <lineage>
        <taxon>Eukaryota</taxon>
        <taxon>Fungi</taxon>
        <taxon>Dikarya</taxon>
        <taxon>Ascomycota</taxon>
        <taxon>Pezizomycotina</taxon>
        <taxon>Sordariomycetes</taxon>
        <taxon>Sordariomycetidae</taxon>
        <taxon>Magnaporthales</taxon>
        <taxon>Pyriculariaceae</taxon>
        <taxon>Pyricularia</taxon>
    </lineage>
</organism>